<evidence type="ECO:0000313" key="2">
    <source>
        <dbReference type="EMBL" id="BFO23021.1"/>
    </source>
</evidence>
<feature type="region of interest" description="Disordered" evidence="1">
    <location>
        <begin position="31"/>
        <end position="60"/>
    </location>
</feature>
<feature type="compositionally biased region" description="Basic and acidic residues" evidence="1">
    <location>
        <begin position="47"/>
        <end position="60"/>
    </location>
</feature>
<dbReference type="AlphaFoldDB" id="A0AAT9HZM2"/>
<sequence>MGLLTVGFAYSRLPSGPIGKRVRQAPHFQYATGTLSSHGPPTGGRLLMRESSLEPARDGR</sequence>
<protein>
    <submittedName>
        <fullName evidence="2">Uncharacterized protein</fullName>
    </submittedName>
</protein>
<name>A0AAT9HZM2_9ACTN</name>
<reference evidence="2" key="1">
    <citation type="submission" date="2024-06" db="EMBL/GenBank/DDBJ databases">
        <authorList>
            <consortium name="consrtm"/>
            <person name="Uemura M."/>
            <person name="Terahara T."/>
        </authorList>
    </citation>
    <scope>NUCLEOTIDE SEQUENCE</scope>
    <source>
        <strain evidence="2">KM77-8</strain>
        <plasmid evidence="2">pKM77-8_1</plasmid>
    </source>
</reference>
<geneLocation type="plasmid" evidence="2">
    <name>pKM77-8_1</name>
</geneLocation>
<organism evidence="2">
    <name type="scientific">Streptomyces haneummycinicus</name>
    <dbReference type="NCBI Taxonomy" id="3074435"/>
    <lineage>
        <taxon>Bacteria</taxon>
        <taxon>Bacillati</taxon>
        <taxon>Actinomycetota</taxon>
        <taxon>Actinomycetes</taxon>
        <taxon>Kitasatosporales</taxon>
        <taxon>Streptomycetaceae</taxon>
        <taxon>Streptomyces</taxon>
    </lineage>
</organism>
<dbReference type="EMBL" id="AP035769">
    <property type="protein sequence ID" value="BFO23021.1"/>
    <property type="molecule type" value="Genomic_DNA"/>
</dbReference>
<evidence type="ECO:0000256" key="1">
    <source>
        <dbReference type="SAM" id="MobiDB-lite"/>
    </source>
</evidence>
<keyword evidence="2" id="KW-0614">Plasmid</keyword>
<proteinExistence type="predicted"/>
<accession>A0AAT9HZM2</accession>
<gene>
    <name evidence="2" type="ORF">SHKM778_94090</name>
</gene>
<reference evidence="2" key="2">
    <citation type="submission" date="2024-07" db="EMBL/GenBank/DDBJ databases">
        <title>Streptomyces haneummycinica sp. nov., a new antibiotic-producing actinobacterium isolated from marine sediment.</title>
        <authorList>
            <person name="Uemura M."/>
            <person name="Hamada M."/>
            <person name="Hirano S."/>
            <person name="Kobayashi K."/>
            <person name="Ohshiro T."/>
            <person name="Kobayashi T."/>
            <person name="Terahara T."/>
        </authorList>
    </citation>
    <scope>NUCLEOTIDE SEQUENCE</scope>
    <source>
        <strain evidence="2">KM77-8</strain>
        <plasmid evidence="2">pKM77-8_1</plasmid>
    </source>
</reference>